<evidence type="ECO:0000256" key="6">
    <source>
        <dbReference type="ARBA" id="ARBA00023053"/>
    </source>
</evidence>
<evidence type="ECO:0000256" key="3">
    <source>
        <dbReference type="ARBA" id="ARBA00022461"/>
    </source>
</evidence>
<gene>
    <name evidence="13" type="ORF">OXX778_LOCUS11395</name>
</gene>
<evidence type="ECO:0000256" key="11">
    <source>
        <dbReference type="RuleBase" id="RU000679"/>
    </source>
</evidence>
<evidence type="ECO:0000256" key="9">
    <source>
        <dbReference type="ARBA" id="ARBA00023201"/>
    </source>
</evidence>
<evidence type="ECO:0000256" key="12">
    <source>
        <dbReference type="SAM" id="Phobius"/>
    </source>
</evidence>
<evidence type="ECO:0000313" key="13">
    <source>
        <dbReference type="EMBL" id="CAF0900901.1"/>
    </source>
</evidence>
<keyword evidence="5 12" id="KW-1133">Transmembrane helix</keyword>
<evidence type="ECO:0000313" key="14">
    <source>
        <dbReference type="Proteomes" id="UP000663879"/>
    </source>
</evidence>
<dbReference type="OrthoDB" id="6021021at2759"/>
<keyword evidence="3 11" id="KW-0894">Sodium channel</keyword>
<evidence type="ECO:0000256" key="10">
    <source>
        <dbReference type="ARBA" id="ARBA00023303"/>
    </source>
</evidence>
<protein>
    <submittedName>
        <fullName evidence="13">Uncharacterized protein</fullName>
    </submittedName>
</protein>
<dbReference type="Gene3D" id="1.10.287.770">
    <property type="entry name" value="YojJ-like"/>
    <property type="match status" value="1"/>
</dbReference>
<comment type="caution">
    <text evidence="13">The sequence shown here is derived from an EMBL/GenBank/DDBJ whole genome shotgun (WGS) entry which is preliminary data.</text>
</comment>
<dbReference type="Pfam" id="PF00858">
    <property type="entry name" value="ASC"/>
    <property type="match status" value="1"/>
</dbReference>
<organism evidence="13 14">
    <name type="scientific">Brachionus calyciflorus</name>
    <dbReference type="NCBI Taxonomy" id="104777"/>
    <lineage>
        <taxon>Eukaryota</taxon>
        <taxon>Metazoa</taxon>
        <taxon>Spiralia</taxon>
        <taxon>Gnathifera</taxon>
        <taxon>Rotifera</taxon>
        <taxon>Eurotatoria</taxon>
        <taxon>Monogononta</taxon>
        <taxon>Pseudotrocha</taxon>
        <taxon>Ploima</taxon>
        <taxon>Brachionidae</taxon>
        <taxon>Brachionus</taxon>
    </lineage>
</organism>
<dbReference type="PRINTS" id="PR01078">
    <property type="entry name" value="AMINACHANNEL"/>
</dbReference>
<evidence type="ECO:0000256" key="2">
    <source>
        <dbReference type="ARBA" id="ARBA00022448"/>
    </source>
</evidence>
<keyword evidence="4 11" id="KW-0812">Transmembrane</keyword>
<name>A0A813ZIT9_9BILA</name>
<keyword evidence="2 11" id="KW-0813">Transport</keyword>
<evidence type="ECO:0000256" key="8">
    <source>
        <dbReference type="ARBA" id="ARBA00023136"/>
    </source>
</evidence>
<dbReference type="Proteomes" id="UP000663879">
    <property type="component" value="Unassembled WGS sequence"/>
</dbReference>
<keyword evidence="14" id="KW-1185">Reference proteome</keyword>
<keyword evidence="9 11" id="KW-0739">Sodium transport</keyword>
<dbReference type="InterPro" id="IPR001873">
    <property type="entry name" value="ENaC"/>
</dbReference>
<comment type="similarity">
    <text evidence="11">Belongs to the amiloride-sensitive sodium channel (TC 1.A.6) family.</text>
</comment>
<dbReference type="Gene3D" id="2.60.470.10">
    <property type="entry name" value="Acid-sensing ion channels like domains"/>
    <property type="match status" value="1"/>
</dbReference>
<evidence type="ECO:0000256" key="5">
    <source>
        <dbReference type="ARBA" id="ARBA00022989"/>
    </source>
</evidence>
<dbReference type="AlphaFoldDB" id="A0A813ZIT9"/>
<feature type="transmembrane region" description="Helical" evidence="12">
    <location>
        <begin position="44"/>
        <end position="66"/>
    </location>
</feature>
<accession>A0A813ZIT9</accession>
<reference evidence="13" key="1">
    <citation type="submission" date="2021-02" db="EMBL/GenBank/DDBJ databases">
        <authorList>
            <person name="Nowell W R."/>
        </authorList>
    </citation>
    <scope>NUCLEOTIDE SEQUENCE</scope>
    <source>
        <strain evidence="13">Ploen Becks lab</strain>
    </source>
</reference>
<evidence type="ECO:0000256" key="7">
    <source>
        <dbReference type="ARBA" id="ARBA00023065"/>
    </source>
</evidence>
<keyword evidence="7 11" id="KW-0406">Ion transport</keyword>
<feature type="transmembrane region" description="Helical" evidence="12">
    <location>
        <begin position="457"/>
        <end position="480"/>
    </location>
</feature>
<proteinExistence type="inferred from homology"/>
<dbReference type="EMBL" id="CAJNOC010001926">
    <property type="protein sequence ID" value="CAF0900901.1"/>
    <property type="molecule type" value="Genomic_DNA"/>
</dbReference>
<dbReference type="PANTHER" id="PTHR11690">
    <property type="entry name" value="AMILORIDE-SENSITIVE SODIUM CHANNEL-RELATED"/>
    <property type="match status" value="1"/>
</dbReference>
<keyword evidence="8 12" id="KW-0472">Membrane</keyword>
<keyword evidence="6" id="KW-0915">Sodium</keyword>
<sequence>MKSENEKSKLKSKPILLILKETFVDFCSNSTAHALPSVFRSENVIVKIIWMILFFVGVGGCIYYVYDSLHKFFQYEVAVDVKWNEMALQTFPAVTFCNINPFDSSNLGVKAYLELMLTSNGLSTNLTASEDEPAIFQVNQALKVLKASALTEHNTKSDGAFYLGFYLDSMLISCFYGGVKCSSSDFKRSYSFEYGSCYTFNSKGDKKTSKTGISNGLTMEIFTGFPSRQDYFIENQGIYLAVHNNSQNPIPKYEGIRLPVGFSSNVAVKRTFNYRKEAPYSNCRISSAGLATDSDYVNKTIKLTQYSRKLCFEICIQNLHIIPGCGCSDPSVPITDKSQTICSTLDKLKCVDSIRAKFDSSDLSLNCSQLCPNECDRIIYETSVSSSNYPTYYYYNIVSKQSNVENKFNSFSNVTYNLFKESVLMVNVFYDELGYTTIIESSLYTSEGIFATIGGQLGFILGISLLSVCEIIMFFIDLLIRIIEYFIKRKKNGIESFK</sequence>
<dbReference type="PANTHER" id="PTHR11690:SF248">
    <property type="entry name" value="PICKPOCKET 17, ISOFORM A"/>
    <property type="match status" value="1"/>
</dbReference>
<dbReference type="GO" id="GO:0015280">
    <property type="term" value="F:ligand-gated sodium channel activity"/>
    <property type="evidence" value="ECO:0007669"/>
    <property type="project" value="TreeGrafter"/>
</dbReference>
<evidence type="ECO:0000256" key="4">
    <source>
        <dbReference type="ARBA" id="ARBA00022692"/>
    </source>
</evidence>
<keyword evidence="10 11" id="KW-0407">Ion channel</keyword>
<evidence type="ECO:0000256" key="1">
    <source>
        <dbReference type="ARBA" id="ARBA00004141"/>
    </source>
</evidence>
<dbReference type="GO" id="GO:0005886">
    <property type="term" value="C:plasma membrane"/>
    <property type="evidence" value="ECO:0007669"/>
    <property type="project" value="TreeGrafter"/>
</dbReference>
<comment type="subcellular location">
    <subcellularLocation>
        <location evidence="1">Membrane</location>
        <topology evidence="1">Multi-pass membrane protein</topology>
    </subcellularLocation>
</comment>